<organism evidence="1 2">
    <name type="scientific">Hominisplanchenecus murintestinalis</name>
    <dbReference type="NCBI Taxonomy" id="2941517"/>
    <lineage>
        <taxon>Bacteria</taxon>
        <taxon>Bacillati</taxon>
        <taxon>Bacillota</taxon>
        <taxon>Clostridia</taxon>
        <taxon>Lachnospirales</taxon>
        <taxon>Lachnospiraceae</taxon>
        <taxon>Hominisplanchenecus</taxon>
    </lineage>
</organism>
<proteinExistence type="predicted"/>
<dbReference type="EMBL" id="SRZB01000002">
    <property type="protein sequence ID" value="TGY00331.1"/>
    <property type="molecule type" value="Genomic_DNA"/>
</dbReference>
<gene>
    <name evidence="1" type="ORF">E5357_02175</name>
</gene>
<reference evidence="1" key="1">
    <citation type="submission" date="2019-04" db="EMBL/GenBank/DDBJ databases">
        <title>Microbes associate with the intestines of laboratory mice.</title>
        <authorList>
            <person name="Navarre W."/>
            <person name="Wong E."/>
            <person name="Huang K."/>
            <person name="Tropini C."/>
            <person name="Ng K."/>
            <person name="Yu B."/>
        </authorList>
    </citation>
    <scope>NUCLEOTIDE SEQUENCE</scope>
    <source>
        <strain evidence="1">NM72_1-8</strain>
    </source>
</reference>
<protein>
    <submittedName>
        <fullName evidence="1">Transcription repressor NadR</fullName>
    </submittedName>
</protein>
<sequence length="180" mass="20426">MTGEERRKQLIQILADSEKPVSGVSLAKQLHVSRQVIVQDVALLRANGCEIFSASRGYLLHAKNDASRIFKVLHSDEEVEEELTMIVDLGGRIQDVFVYHKVYGVVRADMNIRSRKDIRTFMEGIISGNSSLLKNVTSGYHYHTVFADDEQSLDVIQESLQNRGFLARLQDYEPVDFRGQ</sequence>
<evidence type="ECO:0000313" key="2">
    <source>
        <dbReference type="Proteomes" id="UP000307720"/>
    </source>
</evidence>
<dbReference type="Proteomes" id="UP000307720">
    <property type="component" value="Unassembled WGS sequence"/>
</dbReference>
<comment type="caution">
    <text evidence="1">The sequence shown here is derived from an EMBL/GenBank/DDBJ whole genome shotgun (WGS) entry which is preliminary data.</text>
</comment>
<keyword evidence="2" id="KW-1185">Reference proteome</keyword>
<name>A0AC61R235_9FIRM</name>
<evidence type="ECO:0000313" key="1">
    <source>
        <dbReference type="EMBL" id="TGY00331.1"/>
    </source>
</evidence>
<accession>A0AC61R235</accession>